<gene>
    <name evidence="1" type="ORF">NSPZN2_40227</name>
</gene>
<sequence>MSHLNEIHGQMMPHARYTWDASQCVPFESTWSMIQKFMWFNTCGTRDIQREFGLATKRQHPQNWSDRDRNLHNWGALNPELLQRTLNLTDLHMRTARTVDYIRPDEAKVLASRSLRICPKCIKGGFHTPFHQLIFIPQCPLHQEPLLEVCGDCGRPTPLYSLSRQSCCNPYGCAECGAIWWQRSRVGQMTAGEQEERFRIMSEIGEWLMKRREDRTIEAQVSKLARFIPDEHEIQAYVRRLPERWADVLGVNVPHQIAELRETDLHVTVEYSALSVDGSSSSGLLDNRKYFEVYRAIRRALTRRVHKAHRECFEKMGRGIWFPVTAREVPVRHFCQEAYALLLWRMFWENIDVPQKFFSRQLVLIHREIDFVSDRIPSDLSPEATMRIFGLECLRTYRRCQELGSVMRQKEHIGFPLYRLNKDRAGEWVVKVPKIGNRQRLHWWWPRRWEKALSIQDHESKRAA</sequence>
<accession>A0ABM8RT31</accession>
<evidence type="ECO:0000313" key="1">
    <source>
        <dbReference type="EMBL" id="CAE6769909.1"/>
    </source>
</evidence>
<dbReference type="Proteomes" id="UP000675880">
    <property type="component" value="Unassembled WGS sequence"/>
</dbReference>
<evidence type="ECO:0008006" key="3">
    <source>
        <dbReference type="Google" id="ProtNLM"/>
    </source>
</evidence>
<keyword evidence="2" id="KW-1185">Reference proteome</keyword>
<name>A0ABM8RT31_9BACT</name>
<dbReference type="EMBL" id="CAJNBJ010000017">
    <property type="protein sequence ID" value="CAE6769909.1"/>
    <property type="molecule type" value="Genomic_DNA"/>
</dbReference>
<organism evidence="1 2">
    <name type="scientific">Nitrospira defluvii</name>
    <dbReference type="NCBI Taxonomy" id="330214"/>
    <lineage>
        <taxon>Bacteria</taxon>
        <taxon>Pseudomonadati</taxon>
        <taxon>Nitrospirota</taxon>
        <taxon>Nitrospiria</taxon>
        <taxon>Nitrospirales</taxon>
        <taxon>Nitrospiraceae</taxon>
        <taxon>Nitrospira</taxon>
    </lineage>
</organism>
<proteinExistence type="predicted"/>
<evidence type="ECO:0000313" key="2">
    <source>
        <dbReference type="Proteomes" id="UP000675880"/>
    </source>
</evidence>
<protein>
    <recommendedName>
        <fullName evidence="3">TniQ protein</fullName>
    </recommendedName>
</protein>
<comment type="caution">
    <text evidence="1">The sequence shown here is derived from an EMBL/GenBank/DDBJ whole genome shotgun (WGS) entry which is preliminary data.</text>
</comment>
<reference evidence="1 2" key="1">
    <citation type="submission" date="2021-02" db="EMBL/GenBank/DDBJ databases">
        <authorList>
            <person name="Han P."/>
        </authorList>
    </citation>
    <scope>NUCLEOTIDE SEQUENCE [LARGE SCALE GENOMIC DNA]</scope>
    <source>
        <strain evidence="1">Candidatus Nitrospira sp. ZN2</strain>
    </source>
</reference>